<gene>
    <name evidence="2" type="ORF">CMUS01_15843</name>
</gene>
<organism evidence="2 3">
    <name type="scientific">Colletotrichum musicola</name>
    <dbReference type="NCBI Taxonomy" id="2175873"/>
    <lineage>
        <taxon>Eukaryota</taxon>
        <taxon>Fungi</taxon>
        <taxon>Dikarya</taxon>
        <taxon>Ascomycota</taxon>
        <taxon>Pezizomycotina</taxon>
        <taxon>Sordariomycetes</taxon>
        <taxon>Hypocreomycetidae</taxon>
        <taxon>Glomerellales</taxon>
        <taxon>Glomerellaceae</taxon>
        <taxon>Colletotrichum</taxon>
        <taxon>Colletotrichum orchidearum species complex</taxon>
    </lineage>
</organism>
<feature type="region of interest" description="Disordered" evidence="1">
    <location>
        <begin position="173"/>
        <end position="192"/>
    </location>
</feature>
<sequence>MWHLWLCVDDGMLLPARMLDVEEILVKTLNEYQPCLPRDGRTTYSGNASSLVNDILETTRMFLFFGRRPKAHRHSDVLLARDGRKKGPVAVTSRRRRGTACGPCAWAQQRHAEYLAGICSVQRRRAARRSITRSAGVGWEPQGLQMPDWKYRYMDGRKSTRHSDTWSGVWRKAGGRASSGSDTRGWSRGGPGQTFVSVALEGGSRWGYSDVDHRDAPPWSVTGRGVRQAAAASSVCCACWQGTAV</sequence>
<dbReference type="Proteomes" id="UP000639643">
    <property type="component" value="Unassembled WGS sequence"/>
</dbReference>
<dbReference type="EMBL" id="WIGM01001467">
    <property type="protein sequence ID" value="KAF6796496.1"/>
    <property type="molecule type" value="Genomic_DNA"/>
</dbReference>
<accession>A0A8H6MLG9</accession>
<evidence type="ECO:0000313" key="2">
    <source>
        <dbReference type="EMBL" id="KAF6796496.1"/>
    </source>
</evidence>
<comment type="caution">
    <text evidence="2">The sequence shown here is derived from an EMBL/GenBank/DDBJ whole genome shotgun (WGS) entry which is preliminary data.</text>
</comment>
<proteinExistence type="predicted"/>
<name>A0A8H6MLG9_9PEZI</name>
<protein>
    <submittedName>
        <fullName evidence="2">Uncharacterized protein</fullName>
    </submittedName>
</protein>
<reference evidence="2" key="1">
    <citation type="journal article" date="2020" name="Phytopathology">
        <title>Genome Sequence Resources of Colletotrichum truncatum, C. plurivorum, C. musicola, and C. sojae: Four Species Pathogenic to Soybean (Glycine max).</title>
        <authorList>
            <person name="Rogerio F."/>
            <person name="Boufleur T.R."/>
            <person name="Ciampi-Guillardi M."/>
            <person name="Sukno S.A."/>
            <person name="Thon M.R."/>
            <person name="Massola Junior N.S."/>
            <person name="Baroncelli R."/>
        </authorList>
    </citation>
    <scope>NUCLEOTIDE SEQUENCE</scope>
    <source>
        <strain evidence="2">LFN0074</strain>
    </source>
</reference>
<evidence type="ECO:0000313" key="3">
    <source>
        <dbReference type="Proteomes" id="UP000639643"/>
    </source>
</evidence>
<evidence type="ECO:0000256" key="1">
    <source>
        <dbReference type="SAM" id="MobiDB-lite"/>
    </source>
</evidence>
<dbReference type="AlphaFoldDB" id="A0A8H6MLG9"/>
<keyword evidence="3" id="KW-1185">Reference proteome</keyword>